<keyword evidence="9" id="KW-0418">Kinase</keyword>
<sequence length="1091" mass="123679">MRKIIIIFFILFLLTKSSPNDSFQILTDFYNNLNGNNWIHNDKWLNSSICFCNWFGISCNDCDLNTCDNCSVIEINLRANNLVGDIHENIGYLENLTELSLDENEIYSIPNSIENLTNLKNLSLYSNLITVLPDSIGNLNNLENLYLFSNNIQEIPESCGNLTNLKIFDIDDNQLQSLPDSIGNMSSLEILDPSWNSITHIPDSIGNLMNLRSLDICYNQFTHLPDSIGNLSNLQFLWVSVNNITTLPETIGKLTNLSLLSCAITGLEYLPDSIGNLTNLIDFDLTTNNLKQLPESFKNLTNLQNLEIGNNQLEMDSLLIISSLPSLVTLDISFNNISGELPNFNSSSIMKSLLMQYNFLTSITESLFFTTLGIVDMSHNQLSSTFEDILKHIPVEKLTSLKIQNSNLSGILKTFTLQEPRNLAYINLADNPSLEGTFPYFRYSGVLEEIILSNTSITGSIPEAWSNHKALQLLNVSATKASGSSLPSFLTKSGDKWSKIEQGDSNMVCPQIIGKNNPNLIAIIDFSYDNFRECVCENGYYRGSQGSCVKCSYGCDCYQNTEIPCFPSPNVDNPLSINICPSISSENYPCTLLIPGLALGQSTSFECKEGYTNRLCSECANNGNEIYYLSKPQCKKCTLAFKIIQPFVFVGLVVGLIIVLYKMDGKNTVLLQIVFTFFQISEILCTDSIKLPNSILLFFSYLSQLLNFSFSFLRCFNSDLRYPQFFVIRMTLPLMAILIGVIFYYIGLAILKYKGKDKEEPPKNLEISLMENQAKINSEDEIQINPKKNQDQSLENIDLNEKSNNTNNSEKNSDNSSNEDANQNESNNENINGDNKSTTNSKTSEVKFSPKEKLKYKSISIVLFLLNVVYFTVSSTILQVFGCTLTDNSNNNKYLNSVPYYRCDSGNQAYQRILGTAIFLFIVYLIGIPILLSLIIYKFKRNEQKREIIIGFLYLQFTKKYYWWFIMDIVRKLTITLIQAVIPFYSDNITVFMYIVLQASIFLQHVFKPYAKTSNNHTCLLSFYSLLISYLAGILLKLMNRSEYKTTKNAISVALMIKVILVNIAFVFVFVYSKKTQIIQKFRKWRNKKNN</sequence>
<feature type="chain" id="PRO_5040462559" description="non-specific serine/threonine protein kinase" evidence="16">
    <location>
        <begin position="20"/>
        <end position="1091"/>
    </location>
</feature>
<evidence type="ECO:0000313" key="18">
    <source>
        <dbReference type="EMBL" id="KAJ5076982.1"/>
    </source>
</evidence>
<keyword evidence="15" id="KW-1133">Transmembrane helix</keyword>
<dbReference type="OMA" id="YRKSVYW"/>
<feature type="transmembrane region" description="Helical" evidence="15">
    <location>
        <begin position="1051"/>
        <end position="1073"/>
    </location>
</feature>
<evidence type="ECO:0000256" key="7">
    <source>
        <dbReference type="ARBA" id="ARBA00022737"/>
    </source>
</evidence>
<keyword evidence="4" id="KW-0433">Leucine-rich repeat</keyword>
<evidence type="ECO:0000256" key="13">
    <source>
        <dbReference type="ARBA" id="ARBA00048679"/>
    </source>
</evidence>
<feature type="signal peptide" evidence="16">
    <location>
        <begin position="1"/>
        <end position="19"/>
    </location>
</feature>
<evidence type="ECO:0000256" key="11">
    <source>
        <dbReference type="ARBA" id="ARBA00023180"/>
    </source>
</evidence>
<evidence type="ECO:0000256" key="1">
    <source>
        <dbReference type="ARBA" id="ARBA00004167"/>
    </source>
</evidence>
<evidence type="ECO:0000256" key="2">
    <source>
        <dbReference type="ARBA" id="ARBA00012513"/>
    </source>
</evidence>
<dbReference type="GO" id="GO:0005524">
    <property type="term" value="F:ATP binding"/>
    <property type="evidence" value="ECO:0007669"/>
    <property type="project" value="UniProtKB-KW"/>
</dbReference>
<evidence type="ECO:0000256" key="4">
    <source>
        <dbReference type="ARBA" id="ARBA00022614"/>
    </source>
</evidence>
<dbReference type="PANTHER" id="PTHR48053:SF126">
    <property type="entry name" value="MDIS1-INTERACTING RECEPTOR LIKE KINASE 2-LIKE ISOFORM X1"/>
    <property type="match status" value="1"/>
</dbReference>
<dbReference type="EMBL" id="JAPDFW010000059">
    <property type="protein sequence ID" value="KAJ5076982.1"/>
    <property type="molecule type" value="Genomic_DNA"/>
</dbReference>
<dbReference type="SUPFAM" id="SSF52058">
    <property type="entry name" value="L domain-like"/>
    <property type="match status" value="2"/>
</dbReference>
<keyword evidence="5" id="KW-0808">Transferase</keyword>
<evidence type="ECO:0000256" key="10">
    <source>
        <dbReference type="ARBA" id="ARBA00022840"/>
    </source>
</evidence>
<evidence type="ECO:0000256" key="14">
    <source>
        <dbReference type="SAM" id="MobiDB-lite"/>
    </source>
</evidence>
<protein>
    <recommendedName>
        <fullName evidence="2">non-specific serine/threonine protein kinase</fullName>
        <ecNumber evidence="2">2.7.11.1</ecNumber>
    </recommendedName>
</protein>
<dbReference type="PROSITE" id="PS51450">
    <property type="entry name" value="LRR"/>
    <property type="match status" value="3"/>
</dbReference>
<dbReference type="InterPro" id="IPR003591">
    <property type="entry name" value="Leu-rich_rpt_typical-subtyp"/>
</dbReference>
<dbReference type="Gene3D" id="3.80.10.10">
    <property type="entry name" value="Ribonuclease Inhibitor"/>
    <property type="match status" value="3"/>
</dbReference>
<evidence type="ECO:0000259" key="17">
    <source>
        <dbReference type="Pfam" id="PF23598"/>
    </source>
</evidence>
<dbReference type="InterPro" id="IPR001611">
    <property type="entry name" value="Leu-rich_rpt"/>
</dbReference>
<keyword evidence="10" id="KW-0067">ATP-binding</keyword>
<dbReference type="PANTHER" id="PTHR48053">
    <property type="entry name" value="LEUCINE RICH REPEAT FAMILY PROTEIN, EXPRESSED"/>
    <property type="match status" value="1"/>
</dbReference>
<feature type="transmembrane region" description="Helical" evidence="15">
    <location>
        <begin position="1019"/>
        <end position="1039"/>
    </location>
</feature>
<comment type="caution">
    <text evidence="18">The sequence shown here is derived from an EMBL/GenBank/DDBJ whole genome shotgun (WGS) entry which is preliminary data.</text>
</comment>
<feature type="domain" description="Disease resistance R13L4/SHOC-2-like LRR" evidence="17">
    <location>
        <begin position="203"/>
        <end position="314"/>
    </location>
</feature>
<reference evidence="18" key="1">
    <citation type="submission" date="2022-10" db="EMBL/GenBank/DDBJ databases">
        <title>Novel sulphate-reducing endosymbionts in the free-living metamonad Anaeramoeba.</title>
        <authorList>
            <person name="Jerlstrom-Hultqvist J."/>
            <person name="Cepicka I."/>
            <person name="Gallot-Lavallee L."/>
            <person name="Salas-Leiva D."/>
            <person name="Curtis B.A."/>
            <person name="Zahonova K."/>
            <person name="Pipaliya S."/>
            <person name="Dacks J."/>
            <person name="Roger A.J."/>
        </authorList>
    </citation>
    <scope>NUCLEOTIDE SEQUENCE</scope>
    <source>
        <strain evidence="18">BMAN</strain>
    </source>
</reference>
<dbReference type="Pfam" id="PF23598">
    <property type="entry name" value="LRR_14"/>
    <property type="match status" value="2"/>
</dbReference>
<comment type="catalytic activity">
    <reaction evidence="12">
        <text>L-threonyl-[protein] + ATP = O-phospho-L-threonyl-[protein] + ADP + H(+)</text>
        <dbReference type="Rhea" id="RHEA:46608"/>
        <dbReference type="Rhea" id="RHEA-COMP:11060"/>
        <dbReference type="Rhea" id="RHEA-COMP:11605"/>
        <dbReference type="ChEBI" id="CHEBI:15378"/>
        <dbReference type="ChEBI" id="CHEBI:30013"/>
        <dbReference type="ChEBI" id="CHEBI:30616"/>
        <dbReference type="ChEBI" id="CHEBI:61977"/>
        <dbReference type="ChEBI" id="CHEBI:456216"/>
        <dbReference type="EC" id="2.7.11.1"/>
    </reaction>
</comment>
<dbReference type="GO" id="GO:0004674">
    <property type="term" value="F:protein serine/threonine kinase activity"/>
    <property type="evidence" value="ECO:0007669"/>
    <property type="project" value="UniProtKB-KW"/>
</dbReference>
<dbReference type="EC" id="2.7.11.1" evidence="2"/>
<evidence type="ECO:0000256" key="8">
    <source>
        <dbReference type="ARBA" id="ARBA00022741"/>
    </source>
</evidence>
<feature type="transmembrane region" description="Helical" evidence="15">
    <location>
        <begin position="913"/>
        <end position="937"/>
    </location>
</feature>
<proteinExistence type="predicted"/>
<evidence type="ECO:0000256" key="16">
    <source>
        <dbReference type="SAM" id="SignalP"/>
    </source>
</evidence>
<dbReference type="AlphaFoldDB" id="A0A9Q0LQ41"/>
<dbReference type="SMART" id="SM00364">
    <property type="entry name" value="LRR_BAC"/>
    <property type="match status" value="7"/>
</dbReference>
<feature type="compositionally biased region" description="Low complexity" evidence="14">
    <location>
        <begin position="802"/>
        <end position="837"/>
    </location>
</feature>
<dbReference type="OrthoDB" id="1668230at2759"/>
<dbReference type="Proteomes" id="UP001149090">
    <property type="component" value="Unassembled WGS sequence"/>
</dbReference>
<keyword evidence="15" id="KW-0812">Transmembrane</keyword>
<evidence type="ECO:0000313" key="19">
    <source>
        <dbReference type="Proteomes" id="UP001149090"/>
    </source>
</evidence>
<feature type="region of interest" description="Disordered" evidence="14">
    <location>
        <begin position="797"/>
        <end position="847"/>
    </location>
</feature>
<dbReference type="InterPro" id="IPR055414">
    <property type="entry name" value="LRR_R13L4/SHOC2-like"/>
</dbReference>
<evidence type="ECO:0000256" key="3">
    <source>
        <dbReference type="ARBA" id="ARBA00022527"/>
    </source>
</evidence>
<feature type="transmembrane region" description="Helical" evidence="15">
    <location>
        <begin position="861"/>
        <end position="881"/>
    </location>
</feature>
<gene>
    <name evidence="18" type="ORF">M0811_00302</name>
</gene>
<comment type="catalytic activity">
    <reaction evidence="13">
        <text>L-seryl-[protein] + ATP = O-phospho-L-seryl-[protein] + ADP + H(+)</text>
        <dbReference type="Rhea" id="RHEA:17989"/>
        <dbReference type="Rhea" id="RHEA-COMP:9863"/>
        <dbReference type="Rhea" id="RHEA-COMP:11604"/>
        <dbReference type="ChEBI" id="CHEBI:15378"/>
        <dbReference type="ChEBI" id="CHEBI:29999"/>
        <dbReference type="ChEBI" id="CHEBI:30616"/>
        <dbReference type="ChEBI" id="CHEBI:83421"/>
        <dbReference type="ChEBI" id="CHEBI:456216"/>
        <dbReference type="EC" id="2.7.11.1"/>
    </reaction>
</comment>
<evidence type="ECO:0000256" key="9">
    <source>
        <dbReference type="ARBA" id="ARBA00022777"/>
    </source>
</evidence>
<dbReference type="SMART" id="SM00365">
    <property type="entry name" value="LRR_SD22"/>
    <property type="match status" value="5"/>
</dbReference>
<keyword evidence="7" id="KW-0677">Repeat</keyword>
<evidence type="ECO:0000256" key="15">
    <source>
        <dbReference type="SAM" id="Phobius"/>
    </source>
</evidence>
<dbReference type="SMART" id="SM00369">
    <property type="entry name" value="LRR_TYP"/>
    <property type="match status" value="9"/>
</dbReference>
<dbReference type="InterPro" id="IPR032675">
    <property type="entry name" value="LRR_dom_sf"/>
</dbReference>
<feature type="domain" description="Disease resistance R13L4/SHOC-2-like LRR" evidence="17">
    <location>
        <begin position="83"/>
        <end position="170"/>
    </location>
</feature>
<keyword evidence="15" id="KW-0472">Membrane</keyword>
<feature type="transmembrane region" description="Helical" evidence="15">
    <location>
        <begin position="725"/>
        <end position="751"/>
    </location>
</feature>
<evidence type="ECO:0000256" key="12">
    <source>
        <dbReference type="ARBA" id="ARBA00047899"/>
    </source>
</evidence>
<keyword evidence="8" id="KW-0547">Nucleotide-binding</keyword>
<feature type="transmembrane region" description="Helical" evidence="15">
    <location>
        <begin position="695"/>
        <end position="713"/>
    </location>
</feature>
<organism evidence="18 19">
    <name type="scientific">Anaeramoeba ignava</name>
    <name type="common">Anaerobic marine amoeba</name>
    <dbReference type="NCBI Taxonomy" id="1746090"/>
    <lineage>
        <taxon>Eukaryota</taxon>
        <taxon>Metamonada</taxon>
        <taxon>Anaeramoebidae</taxon>
        <taxon>Anaeramoeba</taxon>
    </lineage>
</organism>
<comment type="subcellular location">
    <subcellularLocation>
        <location evidence="1">Membrane</location>
        <topology evidence="1">Single-pass membrane protein</topology>
    </subcellularLocation>
</comment>
<name>A0A9Q0LQ41_ANAIG</name>
<evidence type="ECO:0000256" key="5">
    <source>
        <dbReference type="ARBA" id="ARBA00022679"/>
    </source>
</evidence>
<dbReference type="GO" id="GO:0016020">
    <property type="term" value="C:membrane"/>
    <property type="evidence" value="ECO:0007669"/>
    <property type="project" value="UniProtKB-SubCell"/>
</dbReference>
<keyword evidence="11" id="KW-0325">Glycoprotein</keyword>
<evidence type="ECO:0000256" key="6">
    <source>
        <dbReference type="ARBA" id="ARBA00022729"/>
    </source>
</evidence>
<keyword evidence="6 16" id="KW-0732">Signal</keyword>
<dbReference type="InterPro" id="IPR051716">
    <property type="entry name" value="Plant_RL_S/T_kinase"/>
</dbReference>
<keyword evidence="3" id="KW-0723">Serine/threonine-protein kinase</keyword>
<feature type="transmembrane region" description="Helical" evidence="15">
    <location>
        <begin position="639"/>
        <end position="661"/>
    </location>
</feature>
<accession>A0A9Q0LQ41</accession>
<dbReference type="Pfam" id="PF00560">
    <property type="entry name" value="LRR_1"/>
    <property type="match status" value="1"/>
</dbReference>
<keyword evidence="19" id="KW-1185">Reference proteome</keyword>